<protein>
    <submittedName>
        <fullName evidence="7">Trypsin domain-containing protein</fullName>
    </submittedName>
</protein>
<dbReference type="GO" id="GO:0006508">
    <property type="term" value="P:proteolysis"/>
    <property type="evidence" value="ECO:0007669"/>
    <property type="project" value="UniProtKB-KW"/>
</dbReference>
<dbReference type="AlphaFoldDB" id="A0AAD4QTZ7"/>
<keyword evidence="1" id="KW-0645">Protease</keyword>
<evidence type="ECO:0000313" key="8">
    <source>
        <dbReference type="Proteomes" id="UP001201812"/>
    </source>
</evidence>
<evidence type="ECO:0000256" key="3">
    <source>
        <dbReference type="ARBA" id="ARBA00022825"/>
    </source>
</evidence>
<dbReference type="InterPro" id="IPR009003">
    <property type="entry name" value="Peptidase_S1_PA"/>
</dbReference>
<dbReference type="Gene3D" id="2.40.10.10">
    <property type="entry name" value="Trypsin-like serine proteases"/>
    <property type="match status" value="2"/>
</dbReference>
<feature type="domain" description="Peptidase S1" evidence="6">
    <location>
        <begin position="241"/>
        <end position="513"/>
    </location>
</feature>
<proteinExistence type="predicted"/>
<dbReference type="EMBL" id="JAKKPZ010000136">
    <property type="protein sequence ID" value="KAI1700730.1"/>
    <property type="molecule type" value="Genomic_DNA"/>
</dbReference>
<dbReference type="InterPro" id="IPR043504">
    <property type="entry name" value="Peptidase_S1_PA_chymotrypsin"/>
</dbReference>
<comment type="caution">
    <text evidence="7">The sequence shown here is derived from an EMBL/GenBank/DDBJ whole genome shotgun (WGS) entry which is preliminary data.</text>
</comment>
<reference evidence="7" key="1">
    <citation type="submission" date="2022-01" db="EMBL/GenBank/DDBJ databases">
        <title>Genome Sequence Resource for Two Populations of Ditylenchus destructor, the Migratory Endoparasitic Phytonematode.</title>
        <authorList>
            <person name="Zhang H."/>
            <person name="Lin R."/>
            <person name="Xie B."/>
        </authorList>
    </citation>
    <scope>NUCLEOTIDE SEQUENCE</scope>
    <source>
        <strain evidence="7">BazhouSP</strain>
    </source>
</reference>
<dbReference type="Pfam" id="PF00089">
    <property type="entry name" value="Trypsin"/>
    <property type="match status" value="1"/>
</dbReference>
<organism evidence="7 8">
    <name type="scientific">Ditylenchus destructor</name>
    <dbReference type="NCBI Taxonomy" id="166010"/>
    <lineage>
        <taxon>Eukaryota</taxon>
        <taxon>Metazoa</taxon>
        <taxon>Ecdysozoa</taxon>
        <taxon>Nematoda</taxon>
        <taxon>Chromadorea</taxon>
        <taxon>Rhabditida</taxon>
        <taxon>Tylenchina</taxon>
        <taxon>Tylenchomorpha</taxon>
        <taxon>Sphaerularioidea</taxon>
        <taxon>Anguinidae</taxon>
        <taxon>Anguininae</taxon>
        <taxon>Ditylenchus</taxon>
    </lineage>
</organism>
<name>A0AAD4QTZ7_9BILA</name>
<keyword evidence="2" id="KW-0378">Hydrolase</keyword>
<dbReference type="SMART" id="SM00020">
    <property type="entry name" value="Tryp_SPc"/>
    <property type="match status" value="1"/>
</dbReference>
<evidence type="ECO:0000256" key="1">
    <source>
        <dbReference type="ARBA" id="ARBA00022670"/>
    </source>
</evidence>
<keyword evidence="5" id="KW-0472">Membrane</keyword>
<keyword evidence="3" id="KW-0720">Serine protease</keyword>
<dbReference type="GO" id="GO:0005615">
    <property type="term" value="C:extracellular space"/>
    <property type="evidence" value="ECO:0007669"/>
    <property type="project" value="TreeGrafter"/>
</dbReference>
<dbReference type="PANTHER" id="PTHR24264">
    <property type="entry name" value="TRYPSIN-RELATED"/>
    <property type="match status" value="1"/>
</dbReference>
<feature type="transmembrane region" description="Helical" evidence="5">
    <location>
        <begin position="32"/>
        <end position="53"/>
    </location>
</feature>
<dbReference type="PANTHER" id="PTHR24264:SF54">
    <property type="entry name" value="PEPTIDASE S1 DOMAIN-CONTAINING PROTEIN"/>
    <property type="match status" value="1"/>
</dbReference>
<sequence>MAKRKHNTTESRVLLGAPRNSTNRSVSKYGKIFLVVLAILTFVLICAGIQYFGKFSTNGLKQKSGSEEIAANILFNKSRRTRRHSGRWGNWQITEKCNATCEMCGLTKLRRQCIGEPQDRYCFCPGNANFYVACGTKKCGNGRDSPDEKKPREDGDEKKPDISCSTTMPKFIAADGGESAKKTVCTITEEETQQNEEEEISCENQDNPSALKKLSIDELEEISQICSESSIVSAKTRFKRIIGGDRVRHTTQYRFAANIIRVSDGKQTTMCGASIVSRCHAFVVRHCFSDMVAYDFKEGRITMLVGGHCQRVDREDDCPKQTMVERRMKMIAYDPEDSSDFAHEFAILQFERRLPKSMLNPKSENYISLACLPSLSDRLPKKVFSVGWGHKGSRNTQREPDDASHLRVLPLVTSTFENSDTMFNDKYILMCKETPLDPENIIFCGYGEVEENRQSTGPGDSGSGNVVVSQSGKNTIYGITIGSKRIDSTQGYIREVHMLSVQYFLHDICGILKLCVPGALASSSKRNLVAYSLPTDLKDAVSVQERIRDRGVRILEPEENEKIQERCRSINPPPVGKFSAALALKGIDRKYFATCTAVAITPYHIVTVQSCLNKDPDLLMGGICLNPEEGCENNDVATLREYEHVIYGETVTTDTLQDSFHDWLAIIELNTNSITEEEIETGQLDYLCMPDDNPMPEIPTEVFVNSWSVDDETLRTGKYPNKMKTIALEVKRHSEDNPCRGLSQDPRPSYFNSTFESPIVFCGYSKASGEEKIKGIYQTGYGAPAYHGKHLFGIAVDHEFTNVNGKVGIKTFFLDIRHYIHDFCKQLRRIGTTNVRRGLGLCGKTFNYESPFTTTQARFVFQRYRRGKARVN</sequence>
<evidence type="ECO:0000256" key="2">
    <source>
        <dbReference type="ARBA" id="ARBA00022801"/>
    </source>
</evidence>
<evidence type="ECO:0000259" key="6">
    <source>
        <dbReference type="PROSITE" id="PS50240"/>
    </source>
</evidence>
<evidence type="ECO:0000256" key="4">
    <source>
        <dbReference type="SAM" id="MobiDB-lite"/>
    </source>
</evidence>
<keyword evidence="5" id="KW-0812">Transmembrane</keyword>
<keyword evidence="8" id="KW-1185">Reference proteome</keyword>
<keyword evidence="5" id="KW-1133">Transmembrane helix</keyword>
<dbReference type="Proteomes" id="UP001201812">
    <property type="component" value="Unassembled WGS sequence"/>
</dbReference>
<dbReference type="SUPFAM" id="SSF50494">
    <property type="entry name" value="Trypsin-like serine proteases"/>
    <property type="match status" value="2"/>
</dbReference>
<evidence type="ECO:0000256" key="5">
    <source>
        <dbReference type="SAM" id="Phobius"/>
    </source>
</evidence>
<feature type="region of interest" description="Disordered" evidence="4">
    <location>
        <begin position="141"/>
        <end position="163"/>
    </location>
</feature>
<feature type="compositionally biased region" description="Basic and acidic residues" evidence="4">
    <location>
        <begin position="144"/>
        <end position="161"/>
    </location>
</feature>
<dbReference type="InterPro" id="IPR001254">
    <property type="entry name" value="Trypsin_dom"/>
</dbReference>
<dbReference type="InterPro" id="IPR050127">
    <property type="entry name" value="Serine_Proteases_S1"/>
</dbReference>
<accession>A0AAD4QTZ7</accession>
<evidence type="ECO:0000313" key="7">
    <source>
        <dbReference type="EMBL" id="KAI1700730.1"/>
    </source>
</evidence>
<dbReference type="GO" id="GO:0004252">
    <property type="term" value="F:serine-type endopeptidase activity"/>
    <property type="evidence" value="ECO:0007669"/>
    <property type="project" value="InterPro"/>
</dbReference>
<gene>
    <name evidence="7" type="ORF">DdX_16539</name>
</gene>
<dbReference type="PROSITE" id="PS50240">
    <property type="entry name" value="TRYPSIN_DOM"/>
    <property type="match status" value="1"/>
</dbReference>